<feature type="transmembrane region" description="Helical" evidence="2">
    <location>
        <begin position="293"/>
        <end position="317"/>
    </location>
</feature>
<name>A0AAE0YXE4_9GAST</name>
<sequence length="714" mass="80016">MCARLRSTLTVHHEHKQRHEHRQLVLHLVCYTRKALCLKYPPIPPSVRFELESKEIFSHYRHKDDTAAQMASFHISALDILKISLSAHAFLLLRSVLGKVVDCLLPLLSPFSMRLRALHRLHERTPHLLPRVFSEQASLLVLTIVSLVALSHTSVSLIPFGYQPQPRPDFLIRVVLTACVARYMVMMSWLLLGREVTLRRTGSETKATISTAAGESGSHIWDSLYFIVCAGTTLLSLGYRQNLLLAMTLPFQELDTVFSGCCTLTQITAAMKAKQQRISSAFNRPLFRTTRGCSLVSCIICFVCRAVLPTLFLALALQKESPLVMDWLPLAWFFLSSAFLSTFHIVMIYHKVLSVTNHGTHTGSVKHGKKKSWETTLIENLDSEDMGLGITQEGMQTLMARRHRGHSLSTHNHSHSLTNDIYQDIVLEKQDINKCRMDRLRDLNYGLLRPCDNRNISSCAGDSEYREANEGDERRDNSVASNVIAADKINVVRKKDMSKTWLLYRLLANSLSSSPPLSTSSLSSSVPSDALNAGEGVGDISELQPWMFPALFDASSNTKLHCQTPVVHTKHDPQKYLENVDGTNSHNFQCHSGETQALQDSRSRGPWQTVKKQVTQKSNHSARTEEHLSMPLPFDSATRGDSETPAEIAPESYNQSKDDVHLDFKFSTNKSESHTKPSYKGRHKLSSDCVQLLNGSKESLNEAFAQLGKGFSAV</sequence>
<comment type="caution">
    <text evidence="3">The sequence shown here is derived from an EMBL/GenBank/DDBJ whole genome shotgun (WGS) entry which is preliminary data.</text>
</comment>
<keyword evidence="4" id="KW-1185">Reference proteome</keyword>
<feature type="transmembrane region" description="Helical" evidence="2">
    <location>
        <begin position="137"/>
        <end position="158"/>
    </location>
</feature>
<protein>
    <recommendedName>
        <fullName evidence="5">Transmembrane protein</fullName>
    </recommendedName>
</protein>
<gene>
    <name evidence="3" type="ORF">RRG08_058290</name>
</gene>
<dbReference type="AlphaFoldDB" id="A0AAE0YXE4"/>
<feature type="compositionally biased region" description="Polar residues" evidence="1">
    <location>
        <begin position="610"/>
        <end position="621"/>
    </location>
</feature>
<evidence type="ECO:0000313" key="4">
    <source>
        <dbReference type="Proteomes" id="UP001283361"/>
    </source>
</evidence>
<feature type="transmembrane region" description="Helical" evidence="2">
    <location>
        <begin position="329"/>
        <end position="349"/>
    </location>
</feature>
<reference evidence="3" key="1">
    <citation type="journal article" date="2023" name="G3 (Bethesda)">
        <title>A reference genome for the long-term kleptoplast-retaining sea slug Elysia crispata morphotype clarki.</title>
        <authorList>
            <person name="Eastman K.E."/>
            <person name="Pendleton A.L."/>
            <person name="Shaikh M.A."/>
            <person name="Suttiyut T."/>
            <person name="Ogas R."/>
            <person name="Tomko P."/>
            <person name="Gavelis G."/>
            <person name="Widhalm J.R."/>
            <person name="Wisecaver J.H."/>
        </authorList>
    </citation>
    <scope>NUCLEOTIDE SEQUENCE</scope>
    <source>
        <strain evidence="3">ECLA1</strain>
    </source>
</reference>
<keyword evidence="2" id="KW-0812">Transmembrane</keyword>
<proteinExistence type="predicted"/>
<organism evidence="3 4">
    <name type="scientific">Elysia crispata</name>
    <name type="common">lettuce slug</name>
    <dbReference type="NCBI Taxonomy" id="231223"/>
    <lineage>
        <taxon>Eukaryota</taxon>
        <taxon>Metazoa</taxon>
        <taxon>Spiralia</taxon>
        <taxon>Lophotrochozoa</taxon>
        <taxon>Mollusca</taxon>
        <taxon>Gastropoda</taxon>
        <taxon>Heterobranchia</taxon>
        <taxon>Euthyneura</taxon>
        <taxon>Panpulmonata</taxon>
        <taxon>Sacoglossa</taxon>
        <taxon>Placobranchoidea</taxon>
        <taxon>Plakobranchidae</taxon>
        <taxon>Elysia</taxon>
    </lineage>
</organism>
<evidence type="ECO:0000256" key="1">
    <source>
        <dbReference type="SAM" id="MobiDB-lite"/>
    </source>
</evidence>
<evidence type="ECO:0008006" key="5">
    <source>
        <dbReference type="Google" id="ProtNLM"/>
    </source>
</evidence>
<feature type="region of interest" description="Disordered" evidence="1">
    <location>
        <begin position="595"/>
        <end position="657"/>
    </location>
</feature>
<evidence type="ECO:0000256" key="2">
    <source>
        <dbReference type="SAM" id="Phobius"/>
    </source>
</evidence>
<evidence type="ECO:0000313" key="3">
    <source>
        <dbReference type="EMBL" id="KAK3757977.1"/>
    </source>
</evidence>
<feature type="transmembrane region" description="Helical" evidence="2">
    <location>
        <begin position="170"/>
        <end position="192"/>
    </location>
</feature>
<keyword evidence="2" id="KW-1133">Transmembrane helix</keyword>
<keyword evidence="2" id="KW-0472">Membrane</keyword>
<dbReference type="EMBL" id="JAWDGP010005302">
    <property type="protein sequence ID" value="KAK3757977.1"/>
    <property type="molecule type" value="Genomic_DNA"/>
</dbReference>
<accession>A0AAE0YXE4</accession>
<dbReference type="Proteomes" id="UP001283361">
    <property type="component" value="Unassembled WGS sequence"/>
</dbReference>